<sequence length="127" mass="14059">MHRDRHRRRALLAGAGSLLLAPAAARAAAAPRMVMLERADCAPCRRWLAEIGERAWNLSEPGRRAPLWRVDVARGLPAPLAFLRDWQVTPTFVLVADGAEIGRIQGYGGDIFFWPRAEALVARLPRG</sequence>
<keyword evidence="1" id="KW-0732">Signal</keyword>
<name>A0A840Y1C7_9PROT</name>
<dbReference type="SUPFAM" id="SSF52833">
    <property type="entry name" value="Thioredoxin-like"/>
    <property type="match status" value="1"/>
</dbReference>
<dbReference type="InterPro" id="IPR006311">
    <property type="entry name" value="TAT_signal"/>
</dbReference>
<dbReference type="EMBL" id="JACIJE010000006">
    <property type="protein sequence ID" value="MBB5690187.1"/>
    <property type="molecule type" value="Genomic_DNA"/>
</dbReference>
<protein>
    <submittedName>
        <fullName evidence="2">Uncharacterized protein</fullName>
    </submittedName>
</protein>
<dbReference type="Gene3D" id="3.40.30.10">
    <property type="entry name" value="Glutaredoxin"/>
    <property type="match status" value="1"/>
</dbReference>
<feature type="signal peptide" evidence="1">
    <location>
        <begin position="1"/>
        <end position="27"/>
    </location>
</feature>
<proteinExistence type="predicted"/>
<gene>
    <name evidence="2" type="ORF">FHS88_002320</name>
</gene>
<keyword evidence="3" id="KW-1185">Reference proteome</keyword>
<comment type="caution">
    <text evidence="2">The sequence shown here is derived from an EMBL/GenBank/DDBJ whole genome shotgun (WGS) entry which is preliminary data.</text>
</comment>
<dbReference type="AlphaFoldDB" id="A0A840Y1C7"/>
<dbReference type="Proteomes" id="UP000562254">
    <property type="component" value="Unassembled WGS sequence"/>
</dbReference>
<organism evidence="2 3">
    <name type="scientific">Neoroseomonas alkaliterrae</name>
    <dbReference type="NCBI Taxonomy" id="1452450"/>
    <lineage>
        <taxon>Bacteria</taxon>
        <taxon>Pseudomonadati</taxon>
        <taxon>Pseudomonadota</taxon>
        <taxon>Alphaproteobacteria</taxon>
        <taxon>Acetobacterales</taxon>
        <taxon>Acetobacteraceae</taxon>
        <taxon>Neoroseomonas</taxon>
    </lineage>
</organism>
<dbReference type="PROSITE" id="PS51318">
    <property type="entry name" value="TAT"/>
    <property type="match status" value="1"/>
</dbReference>
<reference evidence="2 3" key="1">
    <citation type="submission" date="2020-08" db="EMBL/GenBank/DDBJ databases">
        <title>Genomic Encyclopedia of Type Strains, Phase IV (KMG-IV): sequencing the most valuable type-strain genomes for metagenomic binning, comparative biology and taxonomic classification.</title>
        <authorList>
            <person name="Goeker M."/>
        </authorList>
    </citation>
    <scope>NUCLEOTIDE SEQUENCE [LARGE SCALE GENOMIC DNA]</scope>
    <source>
        <strain evidence="2 3">DSM 25895</strain>
    </source>
</reference>
<evidence type="ECO:0000313" key="3">
    <source>
        <dbReference type="Proteomes" id="UP000562254"/>
    </source>
</evidence>
<accession>A0A840Y1C7</accession>
<evidence type="ECO:0000256" key="1">
    <source>
        <dbReference type="SAM" id="SignalP"/>
    </source>
</evidence>
<feature type="chain" id="PRO_5032866509" evidence="1">
    <location>
        <begin position="28"/>
        <end position="127"/>
    </location>
</feature>
<dbReference type="InterPro" id="IPR036249">
    <property type="entry name" value="Thioredoxin-like_sf"/>
</dbReference>
<dbReference type="RefSeq" id="WP_211842239.1">
    <property type="nucleotide sequence ID" value="NZ_JAAEDJ010000004.1"/>
</dbReference>
<evidence type="ECO:0000313" key="2">
    <source>
        <dbReference type="EMBL" id="MBB5690187.1"/>
    </source>
</evidence>